<reference evidence="1 2" key="1">
    <citation type="submission" date="2016-03" db="EMBL/GenBank/DDBJ databases">
        <title>Comparative genomics of the ectomycorrhizal sister species Rhizopogon vinicolor and Rhizopogon vesiculosus (Basidiomycota: Boletales) reveals a divergence of the mating type B locus.</title>
        <authorList>
            <person name="Mujic A.B."/>
            <person name="Kuo A."/>
            <person name="Tritt A."/>
            <person name="Lipzen A."/>
            <person name="Chen C."/>
            <person name="Johnson J."/>
            <person name="Sharma A."/>
            <person name="Barry K."/>
            <person name="Grigoriev I.V."/>
            <person name="Spatafora J.W."/>
        </authorList>
    </citation>
    <scope>NUCLEOTIDE SEQUENCE [LARGE SCALE GENOMIC DNA]</scope>
    <source>
        <strain evidence="1 2">AM-OR11-056</strain>
    </source>
</reference>
<dbReference type="EMBL" id="LVVM01006503">
    <property type="protein sequence ID" value="OJA07912.1"/>
    <property type="molecule type" value="Genomic_DNA"/>
</dbReference>
<dbReference type="AlphaFoldDB" id="A0A1J8Q3T1"/>
<dbReference type="Proteomes" id="UP000183567">
    <property type="component" value="Unassembled WGS sequence"/>
</dbReference>
<sequence length="31" mass="3506">MMKELELLSAADVTQWMDYWATASSVLSKSL</sequence>
<protein>
    <submittedName>
        <fullName evidence="1">Uncharacterized protein</fullName>
    </submittedName>
</protein>
<proteinExistence type="predicted"/>
<name>A0A1J8Q3T1_9AGAM</name>
<gene>
    <name evidence="1" type="ORF">AZE42_11289</name>
</gene>
<evidence type="ECO:0000313" key="2">
    <source>
        <dbReference type="Proteomes" id="UP000183567"/>
    </source>
</evidence>
<comment type="caution">
    <text evidence="1">The sequence shown here is derived from an EMBL/GenBank/DDBJ whole genome shotgun (WGS) entry which is preliminary data.</text>
</comment>
<organism evidence="1 2">
    <name type="scientific">Rhizopogon vesiculosus</name>
    <dbReference type="NCBI Taxonomy" id="180088"/>
    <lineage>
        <taxon>Eukaryota</taxon>
        <taxon>Fungi</taxon>
        <taxon>Dikarya</taxon>
        <taxon>Basidiomycota</taxon>
        <taxon>Agaricomycotina</taxon>
        <taxon>Agaricomycetes</taxon>
        <taxon>Agaricomycetidae</taxon>
        <taxon>Boletales</taxon>
        <taxon>Suillineae</taxon>
        <taxon>Rhizopogonaceae</taxon>
        <taxon>Rhizopogon</taxon>
    </lineage>
</organism>
<evidence type="ECO:0000313" key="1">
    <source>
        <dbReference type="EMBL" id="OJA07912.1"/>
    </source>
</evidence>
<accession>A0A1J8Q3T1</accession>
<keyword evidence="2" id="KW-1185">Reference proteome</keyword>